<feature type="region of interest" description="Disordered" evidence="1">
    <location>
        <begin position="740"/>
        <end position="764"/>
    </location>
</feature>
<dbReference type="Proteomes" id="UP000515150">
    <property type="component" value="Chromosome 17"/>
</dbReference>
<feature type="compositionally biased region" description="Low complexity" evidence="1">
    <location>
        <begin position="438"/>
        <end position="447"/>
    </location>
</feature>
<feature type="compositionally biased region" description="Pro residues" evidence="1">
    <location>
        <begin position="321"/>
        <end position="332"/>
    </location>
</feature>
<dbReference type="AlphaFoldDB" id="A0A6P7KZQ4"/>
<evidence type="ECO:0000313" key="3">
    <source>
        <dbReference type="RefSeq" id="XP_028987907.1"/>
    </source>
</evidence>
<sequence>MACNESGGRRFLLSFGLFVAVSCSFCNCASLTRLEALHKFQGQPEGSLLHHGRLLVGQSSLQGSKPKITEAAAVDLDVDSDYQADMVWEPPAEWAAGPRPSPDSRAVEQLLKLEPEVECTGDSMHLNVRNPGSTPGSLFLVDRGGHLPPLPLSKLPPSCGFTFKSTQGHLVFVAPYDGCFVAREGDSYVLPLRWFGLAVRMSCPLTRPSAKPPMVTCHSEGMIVKTGWTVPVAKIGVKLKGSWEPLMKASSTCGFSVVVHPEGLVISAHYAPCLEEKDGMYTLELTGDGESTISCPSLSASHPEPAEGARPHPDRHHPHSKPPGSPPFPVSPGKPHDAVAAATPDPQVPHYPVPFYVPPQPGPLSAQPPVTEPQVTHPAGQPEHHEPNPSSPFVFYNLPLVDPAFFNEPHAEHFFYQDPFYHGFPASDHHPMPMPLKQEAVASSPQSPASPHPEAPHAPSGLVQQLEQVPAPSSNGKKPQPLTQHPSNGGAVPPDSPWFSPVHCPKVCPSGFSNCCPQLAFNQYLHLAPVGFGRKRTGFGGSWDSAHHNNHNPAEPLQVHSASLQSGASGNRHEYLQPPDGVHAPQARRHPSELHLPDSFYNLPYVDPFHPAPYSVPSRPWAPDYPSFNQMVQFEPYNVHGPKLRHHFMNSLGLNQKPAAWQLQPSHSQARELPELDPLHVPDPNLQEGQAPLVPASSHSQLSVNAMTDYTAHDQTGHPDSEPQSNVLLHHGPAGWRMGGWSDSHSNPGPSFPREHYHRAAWDR</sequence>
<accession>A0A6P7KZQ4</accession>
<feature type="region of interest" description="Disordered" evidence="1">
    <location>
        <begin position="292"/>
        <end position="391"/>
    </location>
</feature>
<reference evidence="3" key="1">
    <citation type="submission" date="2025-08" db="UniProtKB">
        <authorList>
            <consortium name="RefSeq"/>
        </authorList>
    </citation>
    <scope>IDENTIFICATION</scope>
</reference>
<gene>
    <name evidence="3" type="primary">LOC114844593</name>
</gene>
<dbReference type="RefSeq" id="XP_028987907.1">
    <property type="nucleotide sequence ID" value="XM_029132074.3"/>
</dbReference>
<dbReference type="OrthoDB" id="8956920at2759"/>
<feature type="compositionally biased region" description="Polar residues" evidence="1">
    <location>
        <begin position="462"/>
        <end position="487"/>
    </location>
</feature>
<keyword evidence="2" id="KW-1185">Reference proteome</keyword>
<protein>
    <submittedName>
        <fullName evidence="3">Uncharacterized protein LOC114844593</fullName>
    </submittedName>
</protein>
<name>A0A6P7KZQ4_BETSP</name>
<organism evidence="2 3">
    <name type="scientific">Betta splendens</name>
    <name type="common">Siamese fighting fish</name>
    <dbReference type="NCBI Taxonomy" id="158456"/>
    <lineage>
        <taxon>Eukaryota</taxon>
        <taxon>Metazoa</taxon>
        <taxon>Chordata</taxon>
        <taxon>Craniata</taxon>
        <taxon>Vertebrata</taxon>
        <taxon>Euteleostomi</taxon>
        <taxon>Actinopterygii</taxon>
        <taxon>Neopterygii</taxon>
        <taxon>Teleostei</taxon>
        <taxon>Neoteleostei</taxon>
        <taxon>Acanthomorphata</taxon>
        <taxon>Anabantaria</taxon>
        <taxon>Anabantiformes</taxon>
        <taxon>Anabantoidei</taxon>
        <taxon>Osphronemidae</taxon>
        <taxon>Betta</taxon>
    </lineage>
</organism>
<feature type="region of interest" description="Disordered" evidence="1">
    <location>
        <begin position="567"/>
        <end position="589"/>
    </location>
</feature>
<evidence type="ECO:0000313" key="2">
    <source>
        <dbReference type="Proteomes" id="UP000515150"/>
    </source>
</evidence>
<evidence type="ECO:0000256" key="1">
    <source>
        <dbReference type="SAM" id="MobiDB-lite"/>
    </source>
</evidence>
<dbReference type="KEGG" id="bspl:114844593"/>
<dbReference type="InParanoid" id="A0A6P7KZQ4"/>
<feature type="region of interest" description="Disordered" evidence="1">
    <location>
        <begin position="431"/>
        <end position="494"/>
    </location>
</feature>
<feature type="compositionally biased region" description="Pro residues" evidence="1">
    <location>
        <begin position="346"/>
        <end position="362"/>
    </location>
</feature>
<feature type="region of interest" description="Disordered" evidence="1">
    <location>
        <begin position="676"/>
        <end position="699"/>
    </location>
</feature>
<feature type="compositionally biased region" description="Basic and acidic residues" evidence="1">
    <location>
        <begin position="753"/>
        <end position="764"/>
    </location>
</feature>
<dbReference type="GeneID" id="114844593"/>
<proteinExistence type="predicted"/>